<accession>A0A2I8VGR3</accession>
<keyword evidence="1" id="KW-0812">Transmembrane</keyword>
<dbReference type="EMBL" id="CP026309">
    <property type="protein sequence ID" value="AUV81123.1"/>
    <property type="molecule type" value="Genomic_DNA"/>
</dbReference>
<keyword evidence="1" id="KW-1133">Transmembrane helix</keyword>
<name>A0A2I8VGR3_9EURY</name>
<sequence length="65" mass="6949">MSLPTNWDLRTAVVLALLALLPVAVFILLNDTLVVALSLVSVLIIGLALFLMFSPSEDTVRPSQG</sequence>
<gene>
    <name evidence="3" type="ORF">C2R22_05160</name>
</gene>
<dbReference type="Pfam" id="PF26452">
    <property type="entry name" value="DUF8131"/>
    <property type="match status" value="1"/>
</dbReference>
<dbReference type="Proteomes" id="UP000236584">
    <property type="component" value="Chromosome"/>
</dbReference>
<dbReference type="RefSeq" id="WP_103424811.1">
    <property type="nucleotide sequence ID" value="NZ_CP026309.1"/>
</dbReference>
<reference evidence="3 4" key="1">
    <citation type="submission" date="2018-01" db="EMBL/GenBank/DDBJ databases">
        <title>Complete genome sequence of Salinigranum rubrum GX10T, an extremely halophilic archaeon isolated from a marine solar saltern.</title>
        <authorList>
            <person name="Han S."/>
        </authorList>
    </citation>
    <scope>NUCLEOTIDE SEQUENCE [LARGE SCALE GENOMIC DNA]</scope>
    <source>
        <strain evidence="3 4">GX10</strain>
    </source>
</reference>
<feature type="transmembrane region" description="Helical" evidence="1">
    <location>
        <begin position="12"/>
        <end position="29"/>
    </location>
</feature>
<keyword evidence="1" id="KW-0472">Membrane</keyword>
<dbReference type="KEGG" id="srub:C2R22_05160"/>
<evidence type="ECO:0000259" key="2">
    <source>
        <dbReference type="Pfam" id="PF26452"/>
    </source>
</evidence>
<dbReference type="AlphaFoldDB" id="A0A2I8VGR3"/>
<proteinExistence type="predicted"/>
<evidence type="ECO:0000313" key="3">
    <source>
        <dbReference type="EMBL" id="AUV81123.1"/>
    </source>
</evidence>
<feature type="domain" description="DUF8131" evidence="2">
    <location>
        <begin position="8"/>
        <end position="61"/>
    </location>
</feature>
<keyword evidence="4" id="KW-1185">Reference proteome</keyword>
<protein>
    <recommendedName>
        <fullName evidence="2">DUF8131 domain-containing protein</fullName>
    </recommendedName>
</protein>
<evidence type="ECO:0000313" key="4">
    <source>
        <dbReference type="Proteomes" id="UP000236584"/>
    </source>
</evidence>
<dbReference type="InterPro" id="IPR058444">
    <property type="entry name" value="DUF8131"/>
</dbReference>
<dbReference type="GeneID" id="35591456"/>
<organism evidence="3 4">
    <name type="scientific">Salinigranum rubrum</name>
    <dbReference type="NCBI Taxonomy" id="755307"/>
    <lineage>
        <taxon>Archaea</taxon>
        <taxon>Methanobacteriati</taxon>
        <taxon>Methanobacteriota</taxon>
        <taxon>Stenosarchaea group</taxon>
        <taxon>Halobacteria</taxon>
        <taxon>Halobacteriales</taxon>
        <taxon>Haloferacaceae</taxon>
        <taxon>Salinigranum</taxon>
    </lineage>
</organism>
<evidence type="ECO:0000256" key="1">
    <source>
        <dbReference type="SAM" id="Phobius"/>
    </source>
</evidence>
<feature type="transmembrane region" description="Helical" evidence="1">
    <location>
        <begin position="35"/>
        <end position="53"/>
    </location>
</feature>